<dbReference type="Proteomes" id="UP000006872">
    <property type="component" value="Chromosome"/>
</dbReference>
<dbReference type="KEGG" id="esc:Entcl_2620"/>
<proteinExistence type="predicted"/>
<gene>
    <name evidence="1" type="ordered locus">Entcl_2620</name>
</gene>
<dbReference type="RefSeq" id="WP_013366604.1">
    <property type="nucleotide sequence ID" value="NC_014618.1"/>
</dbReference>
<reference evidence="1 2" key="2">
    <citation type="journal article" date="2011" name="Stand. Genomic Sci.">
        <title>Complete genome sequence of 'Enterobacter lignolyticus' SCF1.</title>
        <authorList>
            <person name="Deangelis K.M."/>
            <person name="D'Haeseleer P."/>
            <person name="Chivian D."/>
            <person name="Fortney J.L."/>
            <person name="Khudyakov J."/>
            <person name="Simmons B."/>
            <person name="Woo H."/>
            <person name="Arkin A.P."/>
            <person name="Davenport K.W."/>
            <person name="Goodwin L."/>
            <person name="Chen A."/>
            <person name="Ivanova N."/>
            <person name="Kyrpides N.C."/>
            <person name="Mavromatis K."/>
            <person name="Woyke T."/>
            <person name="Hazen T.C."/>
        </authorList>
    </citation>
    <scope>NUCLEOTIDE SEQUENCE [LARGE SCALE GENOMIC DNA]</scope>
    <source>
        <strain evidence="1 2">SCF1</strain>
    </source>
</reference>
<keyword evidence="2" id="KW-1185">Reference proteome</keyword>
<name>E3GBA7_ENTLS</name>
<accession>E3GBA7</accession>
<dbReference type="EMBL" id="CP002272">
    <property type="protein sequence ID" value="ADO48870.1"/>
    <property type="molecule type" value="Genomic_DNA"/>
</dbReference>
<organism evidence="1 2">
    <name type="scientific">Enterobacter lignolyticus (strain SCF1)</name>
    <dbReference type="NCBI Taxonomy" id="701347"/>
    <lineage>
        <taxon>Bacteria</taxon>
        <taxon>Pseudomonadati</taxon>
        <taxon>Pseudomonadota</taxon>
        <taxon>Gammaproteobacteria</taxon>
        <taxon>Enterobacterales</taxon>
        <taxon>Enterobacteriaceae</taxon>
        <taxon>Pluralibacter</taxon>
    </lineage>
</organism>
<protein>
    <submittedName>
        <fullName evidence="1">Uncharacterized protein</fullName>
    </submittedName>
</protein>
<evidence type="ECO:0000313" key="1">
    <source>
        <dbReference type="EMBL" id="ADO48870.1"/>
    </source>
</evidence>
<dbReference type="AlphaFoldDB" id="E3GBA7"/>
<evidence type="ECO:0000313" key="2">
    <source>
        <dbReference type="Proteomes" id="UP000006872"/>
    </source>
</evidence>
<reference evidence="2" key="1">
    <citation type="submission" date="2010-10" db="EMBL/GenBank/DDBJ databases">
        <title>Complete sequence of Enterobacter cloacae SCF1.</title>
        <authorList>
            <consortium name="US DOE Joint Genome Institute"/>
            <person name="Lucas S."/>
            <person name="Copeland A."/>
            <person name="Lapidus A."/>
            <person name="Cheng J.-F."/>
            <person name="Bruce D."/>
            <person name="Goodwin L."/>
            <person name="Pitluck S."/>
            <person name="Davenport K."/>
            <person name="Detter J.C."/>
            <person name="Han C."/>
            <person name="Tapia R."/>
            <person name="Land M."/>
            <person name="Hauser L."/>
            <person name="Chang Y.-J."/>
            <person name="Jeffries C."/>
            <person name="Kyrpides N."/>
            <person name="Ivanova N."/>
            <person name="Mikhailova N."/>
            <person name="DeAngelis K."/>
            <person name="Arkin A.P."/>
            <person name="Chivian D."/>
            <person name="Edwards B."/>
            <person name="Woo H."/>
            <person name="Hazen T.C."/>
            <person name="Woyke T."/>
        </authorList>
    </citation>
    <scope>NUCLEOTIDE SEQUENCE [LARGE SCALE GENOMIC DNA]</scope>
    <source>
        <strain evidence="2">SCF1</strain>
    </source>
</reference>
<sequence length="206" mass="23576">MKNDADAINDILVSYVPDPQKPGESFVFLTNKNKGRDILVRVRVTGSSSFKIYDLKLAKSNSYDMFPHEFELIIKTGLTNYIGKDIFDHSLMNSGHEKISVQYNVKGALYIADSEVSVPPPDVIIDYLRYYIAQPNNESIYIYAINMNHVFRMIAHVSNIKSSNEWWGEVDFVPFGGSLIHTRGVNDPQYDWKIDHGEFKKYTSPI</sequence>
<dbReference type="HOGENOM" id="CLU_1330244_0_0_6"/>